<feature type="transmembrane region" description="Helical" evidence="1">
    <location>
        <begin position="178"/>
        <end position="200"/>
    </location>
</feature>
<keyword evidence="2" id="KW-1185">Reference proteome</keyword>
<feature type="transmembrane region" description="Helical" evidence="1">
    <location>
        <begin position="38"/>
        <end position="60"/>
    </location>
</feature>
<protein>
    <submittedName>
        <fullName evidence="3">Uncharacterized protein</fullName>
    </submittedName>
</protein>
<accession>A0A914UKD0</accession>
<dbReference type="WBParaSite" id="PSAMB.scaffold1049size36678.g10583.t1">
    <property type="protein sequence ID" value="PSAMB.scaffold1049size36678.g10583.t1"/>
    <property type="gene ID" value="PSAMB.scaffold1049size36678.g10583"/>
</dbReference>
<dbReference type="AlphaFoldDB" id="A0A914UKD0"/>
<feature type="transmembrane region" description="Helical" evidence="1">
    <location>
        <begin position="143"/>
        <end position="166"/>
    </location>
</feature>
<organism evidence="2 3">
    <name type="scientific">Plectus sambesii</name>
    <dbReference type="NCBI Taxonomy" id="2011161"/>
    <lineage>
        <taxon>Eukaryota</taxon>
        <taxon>Metazoa</taxon>
        <taxon>Ecdysozoa</taxon>
        <taxon>Nematoda</taxon>
        <taxon>Chromadorea</taxon>
        <taxon>Plectida</taxon>
        <taxon>Plectina</taxon>
        <taxon>Plectoidea</taxon>
        <taxon>Plectidae</taxon>
        <taxon>Plectus</taxon>
    </lineage>
</organism>
<keyword evidence="1" id="KW-1133">Transmembrane helix</keyword>
<reference evidence="3" key="1">
    <citation type="submission" date="2022-11" db="UniProtKB">
        <authorList>
            <consortium name="WormBaseParasite"/>
        </authorList>
    </citation>
    <scope>IDENTIFICATION</scope>
</reference>
<evidence type="ECO:0000313" key="3">
    <source>
        <dbReference type="WBParaSite" id="PSAMB.scaffold1049size36678.g10583.t1"/>
    </source>
</evidence>
<keyword evidence="1" id="KW-0812">Transmembrane</keyword>
<evidence type="ECO:0000256" key="1">
    <source>
        <dbReference type="SAM" id="Phobius"/>
    </source>
</evidence>
<sequence length="275" mass="30447">MRDDMSDRNLSESVDGFSENNYLCCFGHAHCKTGAQTIAYFELVALTSLLSYLLASFMVYGYSSTITYGIIISLVQTGARIVGYAEVVALTSQLSYLAARCIVDGYSFAIFLGVIVGIVETILVVTFLHGIDKEKRSYVLVNLIALSFCLSLAAVHLVTVLYACLFDISSLRSLRRTAYLRIALSGLGSLTLILCIKIVYRFYCFIGYVKAIRSQPVAESSLDLVKWQAYDGGEFPRPLSIDEMQSLASDGDFSQIKHRSIYEIIEAIDEQSESD</sequence>
<evidence type="ECO:0000313" key="2">
    <source>
        <dbReference type="Proteomes" id="UP000887566"/>
    </source>
</evidence>
<name>A0A914UKD0_9BILA</name>
<dbReference type="Proteomes" id="UP000887566">
    <property type="component" value="Unplaced"/>
</dbReference>
<feature type="transmembrane region" description="Helical" evidence="1">
    <location>
        <begin position="106"/>
        <end position="131"/>
    </location>
</feature>
<proteinExistence type="predicted"/>
<keyword evidence="1" id="KW-0472">Membrane</keyword>